<dbReference type="Gene3D" id="3.40.50.720">
    <property type="entry name" value="NAD(P)-binding Rossmann-like Domain"/>
    <property type="match status" value="1"/>
</dbReference>
<dbReference type="EMBL" id="CP079105">
    <property type="protein sequence ID" value="QXQ12632.1"/>
    <property type="molecule type" value="Genomic_DNA"/>
</dbReference>
<dbReference type="SUPFAM" id="SSF51735">
    <property type="entry name" value="NAD(P)-binding Rossmann-fold domains"/>
    <property type="match status" value="1"/>
</dbReference>
<accession>A0ABX8S6J3</accession>
<dbReference type="RefSeq" id="WP_157079814.1">
    <property type="nucleotide sequence ID" value="NZ_CBCRUZ010000022.1"/>
</dbReference>
<protein>
    <submittedName>
        <fullName evidence="1">Uncharacterized protein</fullName>
    </submittedName>
</protein>
<gene>
    <name evidence="1" type="ORF">KV203_11755</name>
</gene>
<sequence>MRVFVLVTGATGSIGSAVVPDLVAGGPEMLAAAGLRSGVAETVPD</sequence>
<keyword evidence="2" id="KW-1185">Reference proteome</keyword>
<reference evidence="1" key="1">
    <citation type="submission" date="2021-07" db="EMBL/GenBank/DDBJ databases">
        <title>Candidatus Kaistella beijingensis sp. nov. isolated from a municipal wastewater treatment plant is involved in sludge foaming.</title>
        <authorList>
            <person name="Song Y."/>
            <person name="Liu S.-J."/>
        </authorList>
    </citation>
    <scope>NUCLEOTIDE SEQUENCE</scope>
    <source>
        <strain evidence="1">DSM 43998</strain>
    </source>
</reference>
<evidence type="ECO:0000313" key="1">
    <source>
        <dbReference type="EMBL" id="QXQ12632.1"/>
    </source>
</evidence>
<proteinExistence type="predicted"/>
<evidence type="ECO:0000313" key="2">
    <source>
        <dbReference type="Proteomes" id="UP000887023"/>
    </source>
</evidence>
<name>A0ABX8S6J3_9ACTN</name>
<organism evidence="1 2">
    <name type="scientific">Skermania pinensis</name>
    <dbReference type="NCBI Taxonomy" id="39122"/>
    <lineage>
        <taxon>Bacteria</taxon>
        <taxon>Bacillati</taxon>
        <taxon>Actinomycetota</taxon>
        <taxon>Actinomycetes</taxon>
        <taxon>Mycobacteriales</taxon>
        <taxon>Gordoniaceae</taxon>
        <taxon>Skermania</taxon>
    </lineage>
</organism>
<dbReference type="Proteomes" id="UP000887023">
    <property type="component" value="Chromosome"/>
</dbReference>
<dbReference type="InterPro" id="IPR036291">
    <property type="entry name" value="NAD(P)-bd_dom_sf"/>
</dbReference>